<dbReference type="InterPro" id="IPR035965">
    <property type="entry name" value="PAS-like_dom_sf"/>
</dbReference>
<organism evidence="8 9">
    <name type="scientific">Corticibacter populi</name>
    <dbReference type="NCBI Taxonomy" id="1550736"/>
    <lineage>
        <taxon>Bacteria</taxon>
        <taxon>Pseudomonadati</taxon>
        <taxon>Pseudomonadota</taxon>
        <taxon>Betaproteobacteria</taxon>
        <taxon>Burkholderiales</taxon>
        <taxon>Comamonadaceae</taxon>
        <taxon>Corticibacter</taxon>
    </lineage>
</organism>
<dbReference type="RefSeq" id="WP_122229073.1">
    <property type="nucleotide sequence ID" value="NZ_RDQO01000003.1"/>
</dbReference>
<feature type="domain" description="PAS" evidence="6">
    <location>
        <begin position="16"/>
        <end position="73"/>
    </location>
</feature>
<dbReference type="Gene3D" id="3.30.450.20">
    <property type="entry name" value="PAS domain"/>
    <property type="match status" value="1"/>
</dbReference>
<dbReference type="SUPFAM" id="SSF55874">
    <property type="entry name" value="ATPase domain of HSP90 chaperone/DNA topoisomerase II/histidine kinase"/>
    <property type="match status" value="1"/>
</dbReference>
<evidence type="ECO:0000259" key="7">
    <source>
        <dbReference type="PROSITE" id="PS50113"/>
    </source>
</evidence>
<dbReference type="EMBL" id="RDQO01000003">
    <property type="protein sequence ID" value="RMX05633.1"/>
    <property type="molecule type" value="Genomic_DNA"/>
</dbReference>
<dbReference type="PROSITE" id="PS50109">
    <property type="entry name" value="HIS_KIN"/>
    <property type="match status" value="1"/>
</dbReference>
<dbReference type="GO" id="GO:0046983">
    <property type="term" value="F:protein dimerization activity"/>
    <property type="evidence" value="ECO:0007669"/>
    <property type="project" value="InterPro"/>
</dbReference>
<feature type="coiled-coil region" evidence="4">
    <location>
        <begin position="134"/>
        <end position="168"/>
    </location>
</feature>
<keyword evidence="9" id="KW-1185">Reference proteome</keyword>
<comment type="caution">
    <text evidence="8">The sequence shown here is derived from an EMBL/GenBank/DDBJ whole genome shotgun (WGS) entry which is preliminary data.</text>
</comment>
<feature type="domain" description="Histidine kinase" evidence="5">
    <location>
        <begin position="307"/>
        <end position="394"/>
    </location>
</feature>
<keyword evidence="1" id="KW-0808">Transferase</keyword>
<sequence length="415" mass="45751">MATSTISPHPETPAPWRDQLRLLLDSTGEGVYGLDLQGRCMFINHAGATMLGYRPEDLIGSNMHLITHHSHADGSHYPEQDCTIFDAFRRKNPCRVDDEVFWRHDGTHFPVEYSSHPVIDDGAVVGAVVTFIDITQRRRDADALRQANETLEQRVAERTRELSSALLQVRELSAWMDHVREDERTRIAREVHDELGSMLVALKMDVNWLQKRMAEQDACDADAARQARSLMRAKCTNMGRLIEAAVTNVGRIITALRPSILDHQGLWAALEWQAQEFAQTAELALDWHASIPETLELPDDQATAVFRIFQEMLSNVGRHAQAQAIAVRMELQGAWLALSVQDDGRGAAPTAFTAPTAYGIQGMRERALHWGGAISVQSQPGAGTTLTLRLPVVAAPSAPAPTLPAGAAQEAPCKA</sequence>
<dbReference type="GO" id="GO:0016020">
    <property type="term" value="C:membrane"/>
    <property type="evidence" value="ECO:0007669"/>
    <property type="project" value="InterPro"/>
</dbReference>
<keyword evidence="4" id="KW-0175">Coiled coil</keyword>
<dbReference type="Pfam" id="PF02518">
    <property type="entry name" value="HATPase_c"/>
    <property type="match status" value="1"/>
</dbReference>
<dbReference type="NCBIfam" id="TIGR00229">
    <property type="entry name" value="sensory_box"/>
    <property type="match status" value="1"/>
</dbReference>
<dbReference type="OrthoDB" id="9782588at2"/>
<dbReference type="CDD" id="cd16917">
    <property type="entry name" value="HATPase_UhpB-NarQ-NarX-like"/>
    <property type="match status" value="1"/>
</dbReference>
<dbReference type="InterPro" id="IPR005467">
    <property type="entry name" value="His_kinase_dom"/>
</dbReference>
<dbReference type="CDD" id="cd00130">
    <property type="entry name" value="PAS"/>
    <property type="match status" value="1"/>
</dbReference>
<proteinExistence type="predicted"/>
<evidence type="ECO:0000259" key="6">
    <source>
        <dbReference type="PROSITE" id="PS50112"/>
    </source>
</evidence>
<dbReference type="Pfam" id="PF13426">
    <property type="entry name" value="PAS_9"/>
    <property type="match status" value="1"/>
</dbReference>
<dbReference type="PROSITE" id="PS50113">
    <property type="entry name" value="PAC"/>
    <property type="match status" value="1"/>
</dbReference>
<dbReference type="GO" id="GO:0000155">
    <property type="term" value="F:phosphorelay sensor kinase activity"/>
    <property type="evidence" value="ECO:0007669"/>
    <property type="project" value="InterPro"/>
</dbReference>
<dbReference type="InterPro" id="IPR003594">
    <property type="entry name" value="HATPase_dom"/>
</dbReference>
<feature type="domain" description="PAC" evidence="7">
    <location>
        <begin position="95"/>
        <end position="146"/>
    </location>
</feature>
<dbReference type="SMART" id="SM00091">
    <property type="entry name" value="PAS"/>
    <property type="match status" value="1"/>
</dbReference>
<gene>
    <name evidence="8" type="ORF">D8I35_10555</name>
</gene>
<dbReference type="PANTHER" id="PTHR24421:SF59">
    <property type="entry name" value="OXYGEN SENSOR HISTIDINE KINASE NREB"/>
    <property type="match status" value="1"/>
</dbReference>
<accession>A0A3M6QRP1</accession>
<evidence type="ECO:0000259" key="5">
    <source>
        <dbReference type="PROSITE" id="PS50109"/>
    </source>
</evidence>
<dbReference type="PROSITE" id="PS50112">
    <property type="entry name" value="PAS"/>
    <property type="match status" value="1"/>
</dbReference>
<dbReference type="InterPro" id="IPR011712">
    <property type="entry name" value="Sig_transdc_His_kin_sub3_dim/P"/>
</dbReference>
<dbReference type="Gene3D" id="1.20.5.1930">
    <property type="match status" value="1"/>
</dbReference>
<dbReference type="InterPro" id="IPR050482">
    <property type="entry name" value="Sensor_HK_TwoCompSys"/>
</dbReference>
<evidence type="ECO:0000256" key="1">
    <source>
        <dbReference type="ARBA" id="ARBA00022679"/>
    </source>
</evidence>
<evidence type="ECO:0000313" key="8">
    <source>
        <dbReference type="EMBL" id="RMX05633.1"/>
    </source>
</evidence>
<evidence type="ECO:0000256" key="2">
    <source>
        <dbReference type="ARBA" id="ARBA00022777"/>
    </source>
</evidence>
<dbReference type="Gene3D" id="3.30.565.10">
    <property type="entry name" value="Histidine kinase-like ATPase, C-terminal domain"/>
    <property type="match status" value="1"/>
</dbReference>
<dbReference type="Proteomes" id="UP000278006">
    <property type="component" value="Unassembled WGS sequence"/>
</dbReference>
<name>A0A3M6QRP1_9BURK</name>
<keyword evidence="2" id="KW-0418">Kinase</keyword>
<dbReference type="SUPFAM" id="SSF55785">
    <property type="entry name" value="PYP-like sensor domain (PAS domain)"/>
    <property type="match status" value="1"/>
</dbReference>
<dbReference type="AlphaFoldDB" id="A0A3M6QRP1"/>
<dbReference type="InterPro" id="IPR000014">
    <property type="entry name" value="PAS"/>
</dbReference>
<dbReference type="InterPro" id="IPR036890">
    <property type="entry name" value="HATPase_C_sf"/>
</dbReference>
<protein>
    <submittedName>
        <fullName evidence="8">PAS domain S-box protein</fullName>
    </submittedName>
</protein>
<evidence type="ECO:0000313" key="9">
    <source>
        <dbReference type="Proteomes" id="UP000278006"/>
    </source>
</evidence>
<dbReference type="InterPro" id="IPR000700">
    <property type="entry name" value="PAS-assoc_C"/>
</dbReference>
<dbReference type="Pfam" id="PF07730">
    <property type="entry name" value="HisKA_3"/>
    <property type="match status" value="1"/>
</dbReference>
<keyword evidence="3" id="KW-0902">Two-component regulatory system</keyword>
<dbReference type="PANTHER" id="PTHR24421">
    <property type="entry name" value="NITRATE/NITRITE SENSOR PROTEIN NARX-RELATED"/>
    <property type="match status" value="1"/>
</dbReference>
<evidence type="ECO:0000256" key="4">
    <source>
        <dbReference type="SAM" id="Coils"/>
    </source>
</evidence>
<reference evidence="8 9" key="1">
    <citation type="submission" date="2018-10" db="EMBL/GenBank/DDBJ databases">
        <title>Draft genome of Cortibacter populi DSM10536.</title>
        <authorList>
            <person name="Bernier A.-M."/>
            <person name="Bernard K."/>
        </authorList>
    </citation>
    <scope>NUCLEOTIDE SEQUENCE [LARGE SCALE GENOMIC DNA]</scope>
    <source>
        <strain evidence="8 9">DSM 105136</strain>
    </source>
</reference>
<evidence type="ECO:0000256" key="3">
    <source>
        <dbReference type="ARBA" id="ARBA00023012"/>
    </source>
</evidence>